<comment type="function">
    <text evidence="10">Catalyzes the transfer of an acyl group from acyl-phosphate (acyl-PO(4)) to glycerol-3-phosphate (G3P) to form lysophosphatidic acid (LPA). This enzyme utilizes acyl-phosphate as fatty acyl donor, but not acyl-CoA or acyl-ACP.</text>
</comment>
<evidence type="ECO:0000256" key="5">
    <source>
        <dbReference type="ARBA" id="ARBA00022989"/>
    </source>
</evidence>
<keyword evidence="4 10" id="KW-0812">Transmembrane</keyword>
<dbReference type="Proteomes" id="UP000568888">
    <property type="component" value="Unassembled WGS sequence"/>
</dbReference>
<dbReference type="Proteomes" id="UP000831485">
    <property type="component" value="Chromosome"/>
</dbReference>
<evidence type="ECO:0000313" key="12">
    <source>
        <dbReference type="EMBL" id="UPU34311.1"/>
    </source>
</evidence>
<evidence type="ECO:0000313" key="13">
    <source>
        <dbReference type="Proteomes" id="UP000568888"/>
    </source>
</evidence>
<evidence type="ECO:0000256" key="2">
    <source>
        <dbReference type="ARBA" id="ARBA00022516"/>
    </source>
</evidence>
<keyword evidence="8 10" id="KW-0594">Phospholipid biosynthesis</keyword>
<dbReference type="EC" id="2.3.1.275" evidence="10"/>
<feature type="transmembrane region" description="Helical" evidence="10">
    <location>
        <begin position="141"/>
        <end position="159"/>
    </location>
</feature>
<keyword evidence="7 10" id="KW-0472">Membrane</keyword>
<dbReference type="PANTHER" id="PTHR30309">
    <property type="entry name" value="INNER MEMBRANE PROTEIN YGIH"/>
    <property type="match status" value="1"/>
</dbReference>
<evidence type="ECO:0000256" key="9">
    <source>
        <dbReference type="ARBA" id="ARBA00023264"/>
    </source>
</evidence>
<keyword evidence="14" id="KW-1185">Reference proteome</keyword>
<protein>
    <recommendedName>
        <fullName evidence="10">Glycerol-3-phosphate acyltransferase</fullName>
    </recommendedName>
    <alternativeName>
        <fullName evidence="10">Acyl-PO4 G3P acyltransferase</fullName>
    </alternativeName>
    <alternativeName>
        <fullName evidence="10">Acyl-phosphate--glycerol-3-phosphate acyltransferase</fullName>
    </alternativeName>
    <alternativeName>
        <fullName evidence="10">G3P acyltransferase</fullName>
        <shortName evidence="10">GPAT</shortName>
        <ecNumber evidence="10">2.3.1.275</ecNumber>
    </alternativeName>
    <alternativeName>
        <fullName evidence="10">Lysophosphatidic acid synthase</fullName>
        <shortName evidence="10">LPA synthase</shortName>
    </alternativeName>
</protein>
<dbReference type="PANTHER" id="PTHR30309:SF0">
    <property type="entry name" value="GLYCEROL-3-PHOSPHATE ACYLTRANSFERASE-RELATED"/>
    <property type="match status" value="1"/>
</dbReference>
<comment type="subcellular location">
    <subcellularLocation>
        <location evidence="10">Cell membrane</location>
        <topology evidence="10">Multi-pass membrane protein</topology>
    </subcellularLocation>
</comment>
<dbReference type="UniPathway" id="UPA00085"/>
<sequence length="194" mass="21043">MEKVPIIVLSYLLGCFTTGYYLVRLATGDDIRTVSSGNVGSRNVGRLLGAKGFVATFAGDAGKGFLVVWLARHLSPEIGVAQLALLAAVCGHVWPIQLRWRGGKGLATLAGGMILLHPFVIGTGFLLCLLLYVFTRSTTKSALIALILSPLFQPALSWYQQIPIQIINVALYTVLVCIVLYAHRSNIRSEFRLA</sequence>
<keyword evidence="2 10" id="KW-0444">Lipid biosynthesis</keyword>
<name>A0A6V8MXP4_9BACT</name>
<reference evidence="13" key="1">
    <citation type="submission" date="2020-06" db="EMBL/GenBank/DDBJ databases">
        <title>Draft genomic sequecing of Geomonas sp. Red736.</title>
        <authorList>
            <person name="Itoh H."/>
            <person name="Xu Z.X."/>
            <person name="Ushijima N."/>
            <person name="Masuda Y."/>
            <person name="Shiratori Y."/>
            <person name="Senoo K."/>
        </authorList>
    </citation>
    <scope>NUCLEOTIDE SEQUENCE [LARGE SCALE GENOMIC DNA]</scope>
    <source>
        <strain evidence="13">Red736</strain>
    </source>
</reference>
<dbReference type="EMBL" id="BLXY01000003">
    <property type="protein sequence ID" value="GFO64293.1"/>
    <property type="molecule type" value="Genomic_DNA"/>
</dbReference>
<reference evidence="12" key="3">
    <citation type="submission" date="2022-04" db="EMBL/GenBank/DDBJ databases">
        <authorList>
            <person name="Liu G."/>
        </authorList>
    </citation>
    <scope>NUCLEOTIDE SEQUENCE</scope>
    <source>
        <strain evidence="12">RG22</strain>
    </source>
</reference>
<feature type="transmembrane region" description="Helical" evidence="10">
    <location>
        <begin position="78"/>
        <end position="97"/>
    </location>
</feature>
<proteinExistence type="inferred from homology"/>
<accession>A0A6V8MXP4</accession>
<comment type="subunit">
    <text evidence="10">Probably interacts with PlsX.</text>
</comment>
<reference evidence="11" key="2">
    <citation type="journal article" date="2021" name="Int. J. Syst. Evol. Microbiol.">
        <title>Geomonas silvestris sp. nov., Geomonas paludis sp. nov. and Geomonas limicola sp. nov., isolated from terrestrial environments, and emended description of the genus Geomonas.</title>
        <authorList>
            <person name="Itoh H."/>
            <person name="Xu Z."/>
            <person name="Masuda Y."/>
            <person name="Ushijima N."/>
            <person name="Hayakawa C."/>
            <person name="Shiratori Y."/>
            <person name="Senoo K."/>
        </authorList>
    </citation>
    <scope>NUCLEOTIDE SEQUENCE</scope>
    <source>
        <strain evidence="11">Red736</strain>
    </source>
</reference>
<dbReference type="GO" id="GO:0005886">
    <property type="term" value="C:plasma membrane"/>
    <property type="evidence" value="ECO:0007669"/>
    <property type="project" value="UniProtKB-SubCell"/>
</dbReference>
<feature type="transmembrane region" description="Helical" evidence="10">
    <location>
        <begin position="165"/>
        <end position="182"/>
    </location>
</feature>
<dbReference type="HAMAP" id="MF_01043">
    <property type="entry name" value="PlsY"/>
    <property type="match status" value="1"/>
</dbReference>
<comment type="pathway">
    <text evidence="10">Lipid metabolism; phospholipid metabolism.</text>
</comment>
<feature type="transmembrane region" description="Helical" evidence="10">
    <location>
        <begin position="109"/>
        <end position="134"/>
    </location>
</feature>
<keyword evidence="11" id="KW-0012">Acyltransferase</keyword>
<comment type="similarity">
    <text evidence="10">Belongs to the PlsY family.</text>
</comment>
<keyword evidence="5 10" id="KW-1133">Transmembrane helix</keyword>
<evidence type="ECO:0000256" key="3">
    <source>
        <dbReference type="ARBA" id="ARBA00022679"/>
    </source>
</evidence>
<dbReference type="AlphaFoldDB" id="A0A6V8MXP4"/>
<dbReference type="InterPro" id="IPR003811">
    <property type="entry name" value="G3P_acylTferase_PlsY"/>
</dbReference>
<evidence type="ECO:0000256" key="1">
    <source>
        <dbReference type="ARBA" id="ARBA00022475"/>
    </source>
</evidence>
<evidence type="ECO:0000256" key="7">
    <source>
        <dbReference type="ARBA" id="ARBA00023136"/>
    </source>
</evidence>
<keyword evidence="6 10" id="KW-0443">Lipid metabolism</keyword>
<evidence type="ECO:0000256" key="6">
    <source>
        <dbReference type="ARBA" id="ARBA00023098"/>
    </source>
</evidence>
<feature type="transmembrane region" description="Helical" evidence="10">
    <location>
        <begin position="6"/>
        <end position="23"/>
    </location>
</feature>
<gene>
    <name evidence="10" type="primary">plsY</name>
    <name evidence="11" type="ORF">GMPD_22120</name>
    <name evidence="12" type="ORF">M1B72_12710</name>
</gene>
<evidence type="ECO:0000256" key="8">
    <source>
        <dbReference type="ARBA" id="ARBA00023209"/>
    </source>
</evidence>
<evidence type="ECO:0000256" key="4">
    <source>
        <dbReference type="ARBA" id="ARBA00022692"/>
    </source>
</evidence>
<dbReference type="GO" id="GO:0043772">
    <property type="term" value="F:acyl-phosphate glycerol-3-phosphate acyltransferase activity"/>
    <property type="evidence" value="ECO:0007669"/>
    <property type="project" value="UniProtKB-UniRule"/>
</dbReference>
<keyword evidence="3 10" id="KW-0808">Transferase</keyword>
<dbReference type="Pfam" id="PF02660">
    <property type="entry name" value="G3P_acyltransf"/>
    <property type="match status" value="1"/>
</dbReference>
<dbReference type="EMBL" id="CP096574">
    <property type="protein sequence ID" value="UPU34311.1"/>
    <property type="molecule type" value="Genomic_DNA"/>
</dbReference>
<dbReference type="SMART" id="SM01207">
    <property type="entry name" value="G3P_acyltransf"/>
    <property type="match status" value="1"/>
</dbReference>
<dbReference type="GO" id="GO:0008654">
    <property type="term" value="P:phospholipid biosynthetic process"/>
    <property type="evidence" value="ECO:0007669"/>
    <property type="project" value="UniProtKB-UniRule"/>
</dbReference>
<keyword evidence="9 10" id="KW-1208">Phospholipid metabolism</keyword>
<evidence type="ECO:0000313" key="14">
    <source>
        <dbReference type="Proteomes" id="UP000831485"/>
    </source>
</evidence>
<dbReference type="RefSeq" id="WP_183347220.1">
    <property type="nucleotide sequence ID" value="NZ_BLXY01000003.1"/>
</dbReference>
<comment type="catalytic activity">
    <reaction evidence="10">
        <text>an acyl phosphate + sn-glycerol 3-phosphate = a 1-acyl-sn-glycero-3-phosphate + phosphate</text>
        <dbReference type="Rhea" id="RHEA:34075"/>
        <dbReference type="ChEBI" id="CHEBI:43474"/>
        <dbReference type="ChEBI" id="CHEBI:57597"/>
        <dbReference type="ChEBI" id="CHEBI:57970"/>
        <dbReference type="ChEBI" id="CHEBI:59918"/>
        <dbReference type="EC" id="2.3.1.275"/>
    </reaction>
</comment>
<keyword evidence="1 10" id="KW-1003">Cell membrane</keyword>
<evidence type="ECO:0000256" key="10">
    <source>
        <dbReference type="HAMAP-Rule" id="MF_01043"/>
    </source>
</evidence>
<organism evidence="11 13">
    <name type="scientific">Geomonas paludis</name>
    <dbReference type="NCBI Taxonomy" id="2740185"/>
    <lineage>
        <taxon>Bacteria</taxon>
        <taxon>Pseudomonadati</taxon>
        <taxon>Thermodesulfobacteriota</taxon>
        <taxon>Desulfuromonadia</taxon>
        <taxon>Geobacterales</taxon>
        <taxon>Geobacteraceae</taxon>
        <taxon>Geomonas</taxon>
    </lineage>
</organism>
<evidence type="ECO:0000313" key="11">
    <source>
        <dbReference type="EMBL" id="GFO64293.1"/>
    </source>
</evidence>